<feature type="transmembrane region" description="Helical" evidence="2">
    <location>
        <begin position="861"/>
        <end position="879"/>
    </location>
</feature>
<keyword evidence="2" id="KW-0812">Transmembrane</keyword>
<feature type="transmembrane region" description="Helical" evidence="2">
    <location>
        <begin position="809"/>
        <end position="827"/>
    </location>
</feature>
<feature type="transmembrane region" description="Helical" evidence="2">
    <location>
        <begin position="370"/>
        <end position="403"/>
    </location>
</feature>
<feature type="transmembrane region" description="Helical" evidence="2">
    <location>
        <begin position="43"/>
        <end position="62"/>
    </location>
</feature>
<proteinExistence type="predicted"/>
<dbReference type="EMBL" id="CAJOBB010001062">
    <property type="protein sequence ID" value="CAF3802076.1"/>
    <property type="molecule type" value="Genomic_DNA"/>
</dbReference>
<keyword evidence="1" id="KW-0732">Signal</keyword>
<evidence type="ECO:0000256" key="1">
    <source>
        <dbReference type="ARBA" id="ARBA00022729"/>
    </source>
</evidence>
<name>A0A815BDR3_9BILA</name>
<dbReference type="SUPFAM" id="SSF69318">
    <property type="entry name" value="Integrin alpha N-terminal domain"/>
    <property type="match status" value="1"/>
</dbReference>
<organism evidence="3 5">
    <name type="scientific">Adineta steineri</name>
    <dbReference type="NCBI Taxonomy" id="433720"/>
    <lineage>
        <taxon>Eukaryota</taxon>
        <taxon>Metazoa</taxon>
        <taxon>Spiralia</taxon>
        <taxon>Gnathifera</taxon>
        <taxon>Rotifera</taxon>
        <taxon>Eurotatoria</taxon>
        <taxon>Bdelloidea</taxon>
        <taxon>Adinetida</taxon>
        <taxon>Adinetidae</taxon>
        <taxon>Adineta</taxon>
    </lineage>
</organism>
<dbReference type="Proteomes" id="UP000663868">
    <property type="component" value="Unassembled WGS sequence"/>
</dbReference>
<keyword evidence="2" id="KW-1133">Transmembrane helix</keyword>
<feature type="transmembrane region" description="Helical" evidence="2">
    <location>
        <begin position="466"/>
        <end position="484"/>
    </location>
</feature>
<keyword evidence="2" id="KW-0472">Membrane</keyword>
<gene>
    <name evidence="3" type="ORF">IZO911_LOCUS32332</name>
    <name evidence="4" type="ORF">KXQ929_LOCUS17103</name>
</gene>
<dbReference type="Proteomes" id="UP000663860">
    <property type="component" value="Unassembled WGS sequence"/>
</dbReference>
<dbReference type="EMBL" id="CAJNOE010000556">
    <property type="protein sequence ID" value="CAF1269254.1"/>
    <property type="molecule type" value="Genomic_DNA"/>
</dbReference>
<evidence type="ECO:0000313" key="5">
    <source>
        <dbReference type="Proteomes" id="UP000663860"/>
    </source>
</evidence>
<evidence type="ECO:0000313" key="3">
    <source>
        <dbReference type="EMBL" id="CAF1269254.1"/>
    </source>
</evidence>
<evidence type="ECO:0000313" key="4">
    <source>
        <dbReference type="EMBL" id="CAF3802076.1"/>
    </source>
</evidence>
<dbReference type="PANTHER" id="PTHR46580">
    <property type="entry name" value="SENSOR KINASE-RELATED"/>
    <property type="match status" value="1"/>
</dbReference>
<protein>
    <submittedName>
        <fullName evidence="3">Uncharacterized protein</fullName>
    </submittedName>
</protein>
<dbReference type="Pfam" id="PF13517">
    <property type="entry name" value="FG-GAP_3"/>
    <property type="match status" value="2"/>
</dbReference>
<dbReference type="InterPro" id="IPR013517">
    <property type="entry name" value="FG-GAP"/>
</dbReference>
<reference evidence="3" key="1">
    <citation type="submission" date="2021-02" db="EMBL/GenBank/DDBJ databases">
        <authorList>
            <person name="Nowell W R."/>
        </authorList>
    </citation>
    <scope>NUCLEOTIDE SEQUENCE</scope>
</reference>
<dbReference type="InterPro" id="IPR028994">
    <property type="entry name" value="Integrin_alpha_N"/>
</dbReference>
<accession>A0A815BDR3</accession>
<comment type="caution">
    <text evidence="3">The sequence shown here is derived from an EMBL/GenBank/DDBJ whole genome shotgun (WGS) entry which is preliminary data.</text>
</comment>
<sequence length="1681" mass="191713">MAIRANLHTALSRLKRRLVQLNLFDTGSQDETIIGNERRSTRVYLILFIISITILTLTYSIISYTTTIVVPSPSLAEYSNLIEKPTLQCFCSNTAVKYESFVHIKPHYHELCESEFVSDDWIKHLYFLYEQSWNKSVRSDFRRIGVFQFQTLRSLCQLAKDTINHSLQSFDYTDFVGSELVPQNVFKVQINSSIHDFIEKIPQTFLQTLQFVQDTTAQSLFMTGASITSVQPDTQQVDGFHSGIYPYPGVNYTFADGSRCVCSSSTATNCMGLTIFENTTVSGFQTGCYMLSALMNSTLEAFYNQTLIDKLADGSKNFPKLNSSYPNEKIDVLLSKMFVEVWLNTTSFENYFQNCAPDSCSYTVSQGYSFWNILIILFSFFGALISVLTFLSPILVLHVWPFIAKFIFRRRAPVAVEPRPVSSICTKIRRLFQFIKKTLINLNLFASVPPSQDETILRRQRYQTRLYIIVSLASLIVLIFSISMNSHRVNVTIENPSLTTFGKLDKQFSSTLNCPCNQTILEYHQFIFDLKPQHHEICASDFISRRWIDLQLITSSYKLFYTNDIHYQSAIHFRLLSTLCRLAQQTVDDHLQSFYQTKFITNQVLRNSSFQTQTDSIIEQFKRILPESYNRTIQVITANSEINQFVVPLNSLFKQSDEFIHLIRAENVHRYRVSYASPFKFYECVWLSSTECVLETIIRNRTFTEIIPGMIQTVFPLQSVLLSTLECFYNETCLSKITNLIDSTAPSTNFSTLRLSLLSDNESQYDKIEILVNKLFIQSWPTNQSSYESYFNQCHPLTCQYSYKIRFSLVYAITTIAGLSAELYAVMDYIKKTLNEFNLFHAVPPSQDPKILRRNRRLTRIYLVLLIMFFYILAVYTVLAQETVLVIDKNPSVSKYSELSNQYHRTLKCPCSDIAVKYEQFITLDPQYHPICSSALIAYEKYNITWPKNSNPGRGFFDDVALDFGKNDFRLWIAEQLMAVSRMCILSRNILNASLSSWLQRNLITGNVISSTEFRSQTKALISTFKRTTVNEFKQTFDLIQVTNYANQLATAQSSNWQFIKQKFNQFSPSSALSIPQMYNDTNCSCALQSNCSTLNSFPYRTSNQSLRQTLPGFRSGCLSLNALLQSSFACFYNKTCLYLMQTASYHLKSVPFQIFNVSSLSSPNQTVENILGQLFIEEWKEQESFKQYYNACAPQFCQYSYSSKFNGVYFVTTILAAFGGLTKILHFAKNRVIPQSDTNVIDVNDHTPEIAISNLPVTTVEINTNPIQEQIEPSTSNEHILTTESTTLMVNMLTKESTTTTSTESCYLTLTSQSETYSIGSDARSLILRDFNQDSFLDLAVTNYKNHTISILLGNKNGKFRVQKVYSTGDESYPMGITSGDFNNDTFLDIAVALSKQNEIAIFFGIGLNDLFDIKPHTVARDGYIDDTLTAIEAIDLNGDGLTDLVIGNNRHIPPGFNINSWFPLLNRNDGRPYARYSTHLHFISNIESVVIGDFNNDGKANDISLCSSNSIVSTFSAIQYVDLKMEKYQYVENRIYGKPQSMIQGRFNDDEFVDLALISPQTDTLHVLLAYGNGSFIQQVYHNPHNPVSVAAINFNNDSIDDLAVLSCNQTITIYLGTKFGIFHENDISFYVGNNNTDQCFQSLRSADLNQDGRDDLVFIDVDSQTIRVLLGTSCKEHI</sequence>
<dbReference type="Gene3D" id="2.130.10.130">
    <property type="entry name" value="Integrin alpha, N-terminal"/>
    <property type="match status" value="2"/>
</dbReference>
<evidence type="ECO:0000256" key="2">
    <source>
        <dbReference type="SAM" id="Phobius"/>
    </source>
</evidence>